<evidence type="ECO:0000256" key="4">
    <source>
        <dbReference type="SAM" id="Phobius"/>
    </source>
</evidence>
<dbReference type="InterPro" id="IPR029044">
    <property type="entry name" value="Nucleotide-diphossugar_trans"/>
</dbReference>
<dbReference type="Pfam" id="PF00535">
    <property type="entry name" value="Glycos_transf_2"/>
    <property type="match status" value="1"/>
</dbReference>
<dbReference type="PANTHER" id="PTHR43630">
    <property type="entry name" value="POLY-BETA-1,6-N-ACETYL-D-GLUCOSAMINE SYNTHASE"/>
    <property type="match status" value="1"/>
</dbReference>
<dbReference type="RefSeq" id="WP_010527568.1">
    <property type="nucleotide sequence ID" value="NZ_AFSL01000055.1"/>
</dbReference>
<dbReference type="AlphaFoldDB" id="A0A1I2CN66"/>
<keyword evidence="2" id="KW-0328">Glycosyltransferase</keyword>
<keyword evidence="4" id="KW-0812">Transmembrane</keyword>
<evidence type="ECO:0000256" key="1">
    <source>
        <dbReference type="ARBA" id="ARBA00006739"/>
    </source>
</evidence>
<dbReference type="eggNOG" id="COG1215">
    <property type="taxonomic scope" value="Bacteria"/>
</dbReference>
<evidence type="ECO:0000313" key="6">
    <source>
        <dbReference type="EMBL" id="SFE69746.1"/>
    </source>
</evidence>
<dbReference type="Gene3D" id="3.90.550.10">
    <property type="entry name" value="Spore Coat Polysaccharide Biosynthesis Protein SpsA, Chain A"/>
    <property type="match status" value="1"/>
</dbReference>
<feature type="transmembrane region" description="Helical" evidence="4">
    <location>
        <begin position="346"/>
        <end position="369"/>
    </location>
</feature>
<feature type="transmembrane region" description="Helical" evidence="4">
    <location>
        <begin position="12"/>
        <end position="33"/>
    </location>
</feature>
<dbReference type="GO" id="GO:0016757">
    <property type="term" value="F:glycosyltransferase activity"/>
    <property type="evidence" value="ECO:0007669"/>
    <property type="project" value="UniProtKB-KW"/>
</dbReference>
<protein>
    <submittedName>
        <fullName evidence="6">Glycosyltransferase, catalytic subunit of cellulose synthase and poly-beta-1,6-N-acetylglucosamine synthase</fullName>
    </submittedName>
</protein>
<dbReference type="PANTHER" id="PTHR43630:SF1">
    <property type="entry name" value="POLY-BETA-1,6-N-ACETYL-D-GLUCOSAMINE SYNTHASE"/>
    <property type="match status" value="1"/>
</dbReference>
<dbReference type="EMBL" id="FONA01000016">
    <property type="protein sequence ID" value="SFE69746.1"/>
    <property type="molecule type" value="Genomic_DNA"/>
</dbReference>
<evidence type="ECO:0000313" key="7">
    <source>
        <dbReference type="Proteomes" id="UP000181976"/>
    </source>
</evidence>
<proteinExistence type="inferred from homology"/>
<dbReference type="Proteomes" id="UP000181976">
    <property type="component" value="Unassembled WGS sequence"/>
</dbReference>
<evidence type="ECO:0000256" key="3">
    <source>
        <dbReference type="ARBA" id="ARBA00022679"/>
    </source>
</evidence>
<feature type="transmembrane region" description="Helical" evidence="4">
    <location>
        <begin position="285"/>
        <end position="309"/>
    </location>
</feature>
<name>A0A1I2CN66_9BACT</name>
<keyword evidence="7" id="KW-1185">Reference proteome</keyword>
<organism evidence="6 7">
    <name type="scientific">Thermophagus xiamenensis</name>
    <dbReference type="NCBI Taxonomy" id="385682"/>
    <lineage>
        <taxon>Bacteria</taxon>
        <taxon>Pseudomonadati</taxon>
        <taxon>Bacteroidota</taxon>
        <taxon>Bacteroidia</taxon>
        <taxon>Marinilabiliales</taxon>
        <taxon>Marinilabiliaceae</taxon>
        <taxon>Thermophagus</taxon>
    </lineage>
</organism>
<reference evidence="6 7" key="1">
    <citation type="submission" date="2016-10" db="EMBL/GenBank/DDBJ databases">
        <authorList>
            <person name="de Groot N.N."/>
        </authorList>
    </citation>
    <scope>NUCLEOTIDE SEQUENCE [LARGE SCALE GENOMIC DNA]</scope>
    <source>
        <strain evidence="6 7">DSM 19012</strain>
    </source>
</reference>
<dbReference type="InterPro" id="IPR001173">
    <property type="entry name" value="Glyco_trans_2-like"/>
</dbReference>
<feature type="domain" description="Glycosyltransferase 2-like" evidence="5">
    <location>
        <begin position="54"/>
        <end position="175"/>
    </location>
</feature>
<dbReference type="SUPFAM" id="SSF53448">
    <property type="entry name" value="Nucleotide-diphospho-sugar transferases"/>
    <property type="match status" value="1"/>
</dbReference>
<keyword evidence="3 6" id="KW-0808">Transferase</keyword>
<keyword evidence="4" id="KW-1133">Transmembrane helix</keyword>
<evidence type="ECO:0000256" key="2">
    <source>
        <dbReference type="ARBA" id="ARBA00022676"/>
    </source>
</evidence>
<sequence length="380" mass="43607">MSYPYFFTIMDYLQYATLFILIIYGWLIIYFLWGWWQLKPLKTQPPDNKVVYISIIVPYRDEAHNLKSLIRGLANQRFSGQFEAIMVDDGSKDHGPNLIKKLKEQYTWLKMSRSDGVGKKAAIRHGIKHAKGELIVTTDADCIIGESWLQTICDFYQLNNPDMIVMPVKLKDGSSILDIFQQMDYLAMQIVTAGATGIGKPIICSGANLAFTKEAYLKTSPSMAGQDYLSGDDVFLLHAFKKHNQKISYLKSQKVIVEAQPAPTTQKFLEQRIRWGGKSKGYKDFFTLITVAIVFLSNFSMALLPITTILQNTKLMYVIGFWVFKISLDALLLTNGKKFFSIRTLSCWYIPFSFIYPYYLVFTALSALIKKEQWKRRQGK</sequence>
<gene>
    <name evidence="6" type="ORF">SAMN05444380_11673</name>
</gene>
<evidence type="ECO:0000259" key="5">
    <source>
        <dbReference type="Pfam" id="PF00535"/>
    </source>
</evidence>
<dbReference type="STRING" id="385682.SAMN05444380_11673"/>
<dbReference type="InParanoid" id="A0A1I2CN66"/>
<comment type="similarity">
    <text evidence="1">Belongs to the glycosyltransferase 2 family.</text>
</comment>
<accession>A0A1I2CN66</accession>
<keyword evidence="4" id="KW-0472">Membrane</keyword>